<evidence type="ECO:0000256" key="4">
    <source>
        <dbReference type="ARBA" id="ARBA00022741"/>
    </source>
</evidence>
<evidence type="ECO:0000256" key="3">
    <source>
        <dbReference type="ARBA" id="ARBA00022692"/>
    </source>
</evidence>
<gene>
    <name evidence="11" type="ORF">SAMN04487884_12164</name>
</gene>
<name>A0A1H9V6D5_BUTFI</name>
<feature type="transmembrane region" description="Helical" evidence="8">
    <location>
        <begin position="78"/>
        <end position="103"/>
    </location>
</feature>
<protein>
    <submittedName>
        <fullName evidence="11">ATP-binding cassette, subfamily B</fullName>
    </submittedName>
</protein>
<dbReference type="GO" id="GO:0015421">
    <property type="term" value="F:ABC-type oligopeptide transporter activity"/>
    <property type="evidence" value="ECO:0007669"/>
    <property type="project" value="TreeGrafter"/>
</dbReference>
<evidence type="ECO:0000256" key="1">
    <source>
        <dbReference type="ARBA" id="ARBA00004651"/>
    </source>
</evidence>
<reference evidence="11 12" key="1">
    <citation type="submission" date="2016-10" db="EMBL/GenBank/DDBJ databases">
        <authorList>
            <person name="de Groot N.N."/>
        </authorList>
    </citation>
    <scope>NUCLEOTIDE SEQUENCE [LARGE SCALE GENOMIC DNA]</scope>
    <source>
        <strain evidence="11 12">AR40</strain>
    </source>
</reference>
<keyword evidence="2" id="KW-0813">Transport</keyword>
<keyword evidence="7 8" id="KW-0472">Membrane</keyword>
<dbReference type="InterPro" id="IPR036640">
    <property type="entry name" value="ABC1_TM_sf"/>
</dbReference>
<dbReference type="Gene3D" id="1.20.1560.10">
    <property type="entry name" value="ABC transporter type 1, transmembrane domain"/>
    <property type="match status" value="1"/>
</dbReference>
<evidence type="ECO:0000256" key="5">
    <source>
        <dbReference type="ARBA" id="ARBA00022840"/>
    </source>
</evidence>
<dbReference type="InterPro" id="IPR011527">
    <property type="entry name" value="ABC1_TM_dom"/>
</dbReference>
<dbReference type="PANTHER" id="PTHR43394">
    <property type="entry name" value="ATP-DEPENDENT PERMEASE MDL1, MITOCHONDRIAL"/>
    <property type="match status" value="1"/>
</dbReference>
<evidence type="ECO:0000259" key="10">
    <source>
        <dbReference type="PROSITE" id="PS50929"/>
    </source>
</evidence>
<dbReference type="SUPFAM" id="SSF52540">
    <property type="entry name" value="P-loop containing nucleoside triphosphate hydrolases"/>
    <property type="match status" value="1"/>
</dbReference>
<evidence type="ECO:0000259" key="9">
    <source>
        <dbReference type="PROSITE" id="PS50893"/>
    </source>
</evidence>
<dbReference type="PROSITE" id="PS00211">
    <property type="entry name" value="ABC_TRANSPORTER_1"/>
    <property type="match status" value="1"/>
</dbReference>
<feature type="domain" description="ABC transmembrane type-1" evidence="10">
    <location>
        <begin position="36"/>
        <end position="321"/>
    </location>
</feature>
<proteinExistence type="predicted"/>
<dbReference type="PROSITE" id="PS50929">
    <property type="entry name" value="ABC_TM1F"/>
    <property type="match status" value="1"/>
</dbReference>
<sequence>MPGPGDRGGKKEKPKNARKSLRRLLKYMFEYAWVVLLLLICAFLSNIGNLLGPNYAGKAITAASAGKGMVDMQLVVHYGLLMLLVYVGSNLLSFLVNIGMMHVGRYVARNMRRDVFNKLMELPVGYFDKHLAGDIISRVSYDIDVVSTSLSSDVVQILTSVVTVVGSFTMMCFVSPPLVLCMVFTIPASILFTRYMSKKTRPLYRVRSLAYGEMNGFAEEMFTGQKTILAYAHEDYVCDRFEEINKNAAEAYRDADGLGMTMGPTVGLINNIGLSAIGLGGALLYMNGIVGLGQISSFILYSRKFSGPINEISNIVNEIFSALAAAERVFQLLDETEEVKDKVNAATLVSAKGEVEVKDVEFGYLKNKTVIHDFSMLANPGETVAIVGHTGAGKTTIINLLMRFYDPEKGAIYVDGKENAAYTLKSLRKNYSMVLQDTWVFNGTIFDNIAYGKENATMEEVINAAKAAHIHNYIMRLPQGYDTVISEDGGNISKGQKQLITIARAMLYDTSMLILDEATSNVDTATERKVQAAMRTLMAGKTCFIIAHRLSTIRNADNILVMEHGDVIEQGNHDYLMARKGAYYKLYSSQFE</sequence>
<keyword evidence="4" id="KW-0547">Nucleotide-binding</keyword>
<dbReference type="AlphaFoldDB" id="A0A1H9V6D5"/>
<feature type="domain" description="ABC transporter" evidence="9">
    <location>
        <begin position="355"/>
        <end position="589"/>
    </location>
</feature>
<dbReference type="Gene3D" id="3.40.50.300">
    <property type="entry name" value="P-loop containing nucleotide triphosphate hydrolases"/>
    <property type="match status" value="1"/>
</dbReference>
<keyword evidence="5 11" id="KW-0067">ATP-binding</keyword>
<dbReference type="InterPro" id="IPR003439">
    <property type="entry name" value="ABC_transporter-like_ATP-bd"/>
</dbReference>
<keyword evidence="3 8" id="KW-0812">Transmembrane</keyword>
<dbReference type="CDD" id="cd03254">
    <property type="entry name" value="ABCC_Glucan_exporter_like"/>
    <property type="match status" value="1"/>
</dbReference>
<dbReference type="SMART" id="SM00382">
    <property type="entry name" value="AAA"/>
    <property type="match status" value="1"/>
</dbReference>
<dbReference type="InterPro" id="IPR039421">
    <property type="entry name" value="Type_1_exporter"/>
</dbReference>
<dbReference type="GO" id="GO:0005886">
    <property type="term" value="C:plasma membrane"/>
    <property type="evidence" value="ECO:0007669"/>
    <property type="project" value="UniProtKB-SubCell"/>
</dbReference>
<dbReference type="Pfam" id="PF00005">
    <property type="entry name" value="ABC_tran"/>
    <property type="match status" value="1"/>
</dbReference>
<dbReference type="FunFam" id="3.40.50.300:FF:000287">
    <property type="entry name" value="Multidrug ABC transporter ATP-binding protein"/>
    <property type="match status" value="1"/>
</dbReference>
<dbReference type="CDD" id="cd18547">
    <property type="entry name" value="ABC_6TM_Tm288_like"/>
    <property type="match status" value="1"/>
</dbReference>
<dbReference type="SUPFAM" id="SSF90123">
    <property type="entry name" value="ABC transporter transmembrane region"/>
    <property type="match status" value="1"/>
</dbReference>
<evidence type="ECO:0000256" key="8">
    <source>
        <dbReference type="SAM" id="Phobius"/>
    </source>
</evidence>
<dbReference type="Proteomes" id="UP000182584">
    <property type="component" value="Unassembled WGS sequence"/>
</dbReference>
<evidence type="ECO:0000256" key="7">
    <source>
        <dbReference type="ARBA" id="ARBA00023136"/>
    </source>
</evidence>
<evidence type="ECO:0000256" key="6">
    <source>
        <dbReference type="ARBA" id="ARBA00022989"/>
    </source>
</evidence>
<dbReference type="EMBL" id="FOGJ01000021">
    <property type="protein sequence ID" value="SES17316.1"/>
    <property type="molecule type" value="Genomic_DNA"/>
</dbReference>
<dbReference type="InterPro" id="IPR003593">
    <property type="entry name" value="AAA+_ATPase"/>
</dbReference>
<evidence type="ECO:0000313" key="11">
    <source>
        <dbReference type="EMBL" id="SES17316.1"/>
    </source>
</evidence>
<dbReference type="eggNOG" id="COG1132">
    <property type="taxonomic scope" value="Bacteria"/>
</dbReference>
<dbReference type="InterPro" id="IPR017871">
    <property type="entry name" value="ABC_transporter-like_CS"/>
</dbReference>
<dbReference type="InterPro" id="IPR027417">
    <property type="entry name" value="P-loop_NTPase"/>
</dbReference>
<evidence type="ECO:0000256" key="2">
    <source>
        <dbReference type="ARBA" id="ARBA00022448"/>
    </source>
</evidence>
<dbReference type="GO" id="GO:0016887">
    <property type="term" value="F:ATP hydrolysis activity"/>
    <property type="evidence" value="ECO:0007669"/>
    <property type="project" value="InterPro"/>
</dbReference>
<feature type="transmembrane region" description="Helical" evidence="8">
    <location>
        <begin position="177"/>
        <end position="197"/>
    </location>
</feature>
<dbReference type="PROSITE" id="PS50893">
    <property type="entry name" value="ABC_TRANSPORTER_2"/>
    <property type="match status" value="1"/>
</dbReference>
<feature type="transmembrane region" description="Helical" evidence="8">
    <location>
        <begin position="28"/>
        <end position="48"/>
    </location>
</feature>
<keyword evidence="6 8" id="KW-1133">Transmembrane helix</keyword>
<organism evidence="11 12">
    <name type="scientific">Butyrivibrio fibrisolvens</name>
    <dbReference type="NCBI Taxonomy" id="831"/>
    <lineage>
        <taxon>Bacteria</taxon>
        <taxon>Bacillati</taxon>
        <taxon>Bacillota</taxon>
        <taxon>Clostridia</taxon>
        <taxon>Lachnospirales</taxon>
        <taxon>Lachnospiraceae</taxon>
        <taxon>Butyrivibrio</taxon>
    </lineage>
</organism>
<dbReference type="Pfam" id="PF00664">
    <property type="entry name" value="ABC_membrane"/>
    <property type="match status" value="1"/>
</dbReference>
<dbReference type="RefSeq" id="WP_022755486.1">
    <property type="nucleotide sequence ID" value="NZ_FOGJ01000021.1"/>
</dbReference>
<dbReference type="GO" id="GO:0005524">
    <property type="term" value="F:ATP binding"/>
    <property type="evidence" value="ECO:0007669"/>
    <property type="project" value="UniProtKB-KW"/>
</dbReference>
<accession>A0A1H9V6D5</accession>
<dbReference type="PANTHER" id="PTHR43394:SF1">
    <property type="entry name" value="ATP-BINDING CASSETTE SUB-FAMILY B MEMBER 10, MITOCHONDRIAL"/>
    <property type="match status" value="1"/>
</dbReference>
<comment type="subcellular location">
    <subcellularLocation>
        <location evidence="1">Cell membrane</location>
        <topology evidence="1">Multi-pass membrane protein</topology>
    </subcellularLocation>
</comment>
<evidence type="ECO:0000313" key="12">
    <source>
        <dbReference type="Proteomes" id="UP000182584"/>
    </source>
</evidence>